<name>A0A8B7TUF8_CASCN</name>
<keyword evidence="2" id="KW-0964">Secreted</keyword>
<evidence type="ECO:0000256" key="5">
    <source>
        <dbReference type="ARBA" id="ARBA00022737"/>
    </source>
</evidence>
<evidence type="ECO:0000256" key="1">
    <source>
        <dbReference type="ARBA" id="ARBA00004498"/>
    </source>
</evidence>
<feature type="region of interest" description="Disordered" evidence="8">
    <location>
        <begin position="235"/>
        <end position="255"/>
    </location>
</feature>
<keyword evidence="6" id="KW-0176">Collagen</keyword>
<accession>A0A8B7TUF8</accession>
<dbReference type="RefSeq" id="XP_020010686.1">
    <property type="nucleotide sequence ID" value="XM_020155097.1"/>
</dbReference>
<dbReference type="SMART" id="SM00210">
    <property type="entry name" value="TSPN"/>
    <property type="match status" value="1"/>
</dbReference>
<protein>
    <submittedName>
        <fullName evidence="10">Collagen alpha-1(XXIV) chain-like</fullName>
    </submittedName>
</protein>
<keyword evidence="4" id="KW-0732">Signal</keyword>
<comment type="subcellular location">
    <subcellularLocation>
        <location evidence="1">Secreted</location>
        <location evidence="1">Extracellular space</location>
        <location evidence="1">Extracellular matrix</location>
    </subcellularLocation>
</comment>
<gene>
    <name evidence="10" type="primary">LOC109680138</name>
</gene>
<feature type="compositionally biased region" description="Low complexity" evidence="8">
    <location>
        <begin position="235"/>
        <end position="247"/>
    </location>
</feature>
<feature type="non-terminal residue" evidence="10">
    <location>
        <position position="547"/>
    </location>
</feature>
<keyword evidence="3" id="KW-0272">Extracellular matrix</keyword>
<sequence length="547" mass="61287">MGVNTEEGEREVAGKASWSSCPGLGIDILHQLGLGGKDVRDSSSVTSLPSPSTPLPQGVHLTESGVILKNDAYIESPLMNILPANLGQPFTVLIGVRSHRVNNAFLFSIRNKNRLQLGVQLLPKKLIIYIGGKQSVFFDYSVHDERWHLLAITIKNQVVSMFVECGKKYFSKETILEVQTFDSKSVFTLGSMNNNSVHFEGIVCQLDIIPSVEASADYCRYVKQRCQYADKFQPETSLPHTTTTPTKTAEHSLLPKGLSKKVQSEDIFTEGKSIPNIKDDSATAHKRQEHQISRPQSTSLYLGNVSALDLTNYGIHAKEITAEEHTQTNVSLSMSHRRLSEARMNTEEKFTFLLNVTQDDKVTGLSPLTKMSSILSRTSHDTIATLKKAITANLHTNELTEMEQILNTTLYRVTDEPSMDNHLDLRKEGEFYPDSTYPIENSYETELYDYYYYEDLNTMLEMEYLRGPKGDTGPPGPPGRLVSPVCQEKEVHGVYQDHMEILDYLDYQVQRAPKETQDFPQIKLLLDKRVNQGLPGLIGPPGLQGGK</sequence>
<proteinExistence type="predicted"/>
<evidence type="ECO:0000256" key="8">
    <source>
        <dbReference type="SAM" id="MobiDB-lite"/>
    </source>
</evidence>
<dbReference type="SUPFAM" id="SSF49899">
    <property type="entry name" value="Concanavalin A-like lectins/glucanases"/>
    <property type="match status" value="1"/>
</dbReference>
<feature type="region of interest" description="Disordered" evidence="8">
    <location>
        <begin position="273"/>
        <end position="294"/>
    </location>
</feature>
<evidence type="ECO:0000256" key="4">
    <source>
        <dbReference type="ARBA" id="ARBA00022729"/>
    </source>
</evidence>
<evidence type="ECO:0000313" key="10">
    <source>
        <dbReference type="RefSeq" id="XP_020010686.1"/>
    </source>
</evidence>
<keyword evidence="5" id="KW-0677">Repeat</keyword>
<dbReference type="GO" id="GO:0005581">
    <property type="term" value="C:collagen trimer"/>
    <property type="evidence" value="ECO:0007669"/>
    <property type="project" value="UniProtKB-KW"/>
</dbReference>
<feature type="domain" description="Thrombospondin-like N-terminal" evidence="9">
    <location>
        <begin position="52"/>
        <end position="212"/>
    </location>
</feature>
<evidence type="ECO:0000259" key="9">
    <source>
        <dbReference type="SMART" id="SM00210"/>
    </source>
</evidence>
<keyword evidence="7" id="KW-0325">Glycoprotein</keyword>
<dbReference type="FunFam" id="2.60.120.200:FF:000085">
    <property type="entry name" value="collagen alpha-1(XXVII) chain isoform X1"/>
    <property type="match status" value="1"/>
</dbReference>
<evidence type="ECO:0000256" key="7">
    <source>
        <dbReference type="ARBA" id="ARBA00023180"/>
    </source>
</evidence>
<dbReference type="OrthoDB" id="8939548at2759"/>
<organism evidence="10">
    <name type="scientific">Castor canadensis</name>
    <name type="common">American beaver</name>
    <dbReference type="NCBI Taxonomy" id="51338"/>
    <lineage>
        <taxon>Eukaryota</taxon>
        <taxon>Metazoa</taxon>
        <taxon>Chordata</taxon>
        <taxon>Craniata</taxon>
        <taxon>Vertebrata</taxon>
        <taxon>Euteleostomi</taxon>
        <taxon>Mammalia</taxon>
        <taxon>Eutheria</taxon>
        <taxon>Euarchontoglires</taxon>
        <taxon>Glires</taxon>
        <taxon>Rodentia</taxon>
        <taxon>Castorimorpha</taxon>
        <taxon>Castoridae</taxon>
        <taxon>Castor</taxon>
    </lineage>
</organism>
<dbReference type="KEGG" id="ccan:109680138"/>
<dbReference type="Gene3D" id="2.60.120.200">
    <property type="match status" value="1"/>
</dbReference>
<evidence type="ECO:0000256" key="3">
    <source>
        <dbReference type="ARBA" id="ARBA00022530"/>
    </source>
</evidence>
<dbReference type="InterPro" id="IPR013320">
    <property type="entry name" value="ConA-like_dom_sf"/>
</dbReference>
<evidence type="ECO:0000256" key="6">
    <source>
        <dbReference type="ARBA" id="ARBA00023119"/>
    </source>
</evidence>
<reference evidence="10" key="1">
    <citation type="submission" date="2025-08" db="UniProtKB">
        <authorList>
            <consortium name="RefSeq"/>
        </authorList>
    </citation>
    <scope>IDENTIFICATION</scope>
    <source>
        <tissue evidence="10">Leukocyte</tissue>
    </source>
</reference>
<dbReference type="InterPro" id="IPR048287">
    <property type="entry name" value="TSPN-like_N"/>
</dbReference>
<dbReference type="AlphaFoldDB" id="A0A8B7TUF8"/>
<evidence type="ECO:0000256" key="2">
    <source>
        <dbReference type="ARBA" id="ARBA00022525"/>
    </source>
</evidence>